<dbReference type="AlphaFoldDB" id="A0A9D3NA13"/>
<accession>A0A9D3NA13</accession>
<evidence type="ECO:0000313" key="2">
    <source>
        <dbReference type="EMBL" id="KAG7317519.1"/>
    </source>
</evidence>
<evidence type="ECO:0000313" key="3">
    <source>
        <dbReference type="Proteomes" id="UP000824219"/>
    </source>
</evidence>
<dbReference type="EMBL" id="JAHKSW010000023">
    <property type="protein sequence ID" value="KAG7317519.1"/>
    <property type="molecule type" value="Genomic_DNA"/>
</dbReference>
<reference evidence="2 3" key="1">
    <citation type="submission" date="2021-06" db="EMBL/GenBank/DDBJ databases">
        <title>Chromosome-level genome assembly of the red-tail catfish (Hemibagrus wyckioides).</title>
        <authorList>
            <person name="Shao F."/>
        </authorList>
    </citation>
    <scope>NUCLEOTIDE SEQUENCE [LARGE SCALE GENOMIC DNA]</scope>
    <source>
        <strain evidence="2">EC202008001</strain>
        <tissue evidence="2">Blood</tissue>
    </source>
</reference>
<feature type="compositionally biased region" description="Basic and acidic residues" evidence="1">
    <location>
        <begin position="39"/>
        <end position="55"/>
    </location>
</feature>
<proteinExistence type="predicted"/>
<organism evidence="2 3">
    <name type="scientific">Hemibagrus wyckioides</name>
    <dbReference type="NCBI Taxonomy" id="337641"/>
    <lineage>
        <taxon>Eukaryota</taxon>
        <taxon>Metazoa</taxon>
        <taxon>Chordata</taxon>
        <taxon>Craniata</taxon>
        <taxon>Vertebrata</taxon>
        <taxon>Euteleostomi</taxon>
        <taxon>Actinopterygii</taxon>
        <taxon>Neopterygii</taxon>
        <taxon>Teleostei</taxon>
        <taxon>Ostariophysi</taxon>
        <taxon>Siluriformes</taxon>
        <taxon>Bagridae</taxon>
        <taxon>Hemibagrus</taxon>
    </lineage>
</organism>
<dbReference type="Proteomes" id="UP000824219">
    <property type="component" value="Linkage Group LG23"/>
</dbReference>
<feature type="region of interest" description="Disordered" evidence="1">
    <location>
        <begin position="33"/>
        <end position="55"/>
    </location>
</feature>
<name>A0A9D3NA13_9TELE</name>
<evidence type="ECO:0000256" key="1">
    <source>
        <dbReference type="SAM" id="MobiDB-lite"/>
    </source>
</evidence>
<gene>
    <name evidence="2" type="ORF">KOW79_018554</name>
</gene>
<protein>
    <submittedName>
        <fullName evidence="2">Uncharacterized protein</fullName>
    </submittedName>
</protein>
<keyword evidence="3" id="KW-1185">Reference proteome</keyword>
<sequence>MTARIFGRVSGEYNRFVLECDKQGQGRVLSPRVRPCHRHHDDGRPGLPAERSEEPCNHRRTDVMVTALLMVATVWSCRESVL</sequence>
<comment type="caution">
    <text evidence="2">The sequence shown here is derived from an EMBL/GenBank/DDBJ whole genome shotgun (WGS) entry which is preliminary data.</text>
</comment>